<evidence type="ECO:0000313" key="6">
    <source>
        <dbReference type="EMBL" id="TID20826.1"/>
    </source>
</evidence>
<dbReference type="SMART" id="SM00454">
    <property type="entry name" value="SAM"/>
    <property type="match status" value="1"/>
</dbReference>
<evidence type="ECO:0000256" key="2">
    <source>
        <dbReference type="ARBA" id="ARBA00023242"/>
    </source>
</evidence>
<reference evidence="6 7" key="1">
    <citation type="submission" date="2019-04" db="EMBL/GenBank/DDBJ databases">
        <title>High contiguity whole genome sequence and gene annotation resource for two Venturia nashicola isolates.</title>
        <authorList>
            <person name="Prokchorchik M."/>
            <person name="Won K."/>
            <person name="Lee Y."/>
            <person name="Choi E.D."/>
            <person name="Segonzac C."/>
            <person name="Sohn K.H."/>
        </authorList>
    </citation>
    <scope>NUCLEOTIDE SEQUENCE [LARGE SCALE GENOMIC DNA]</scope>
    <source>
        <strain evidence="6 7">PRI2</strain>
    </source>
</reference>
<dbReference type="STRING" id="86259.A0A4Z1P7Z9"/>
<proteinExistence type="predicted"/>
<evidence type="ECO:0000256" key="3">
    <source>
        <dbReference type="PROSITE-ProRule" id="PRU00267"/>
    </source>
</evidence>
<dbReference type="AlphaFoldDB" id="A0A4Z1P7Z9"/>
<feature type="region of interest" description="Disordered" evidence="4">
    <location>
        <begin position="195"/>
        <end position="228"/>
    </location>
</feature>
<dbReference type="Pfam" id="PF00505">
    <property type="entry name" value="HMG_box"/>
    <property type="match status" value="1"/>
</dbReference>
<protein>
    <recommendedName>
        <fullName evidence="5">HMG box domain-containing protein</fullName>
    </recommendedName>
</protein>
<comment type="caution">
    <text evidence="6">The sequence shown here is derived from an EMBL/GenBank/DDBJ whole genome shotgun (WGS) entry which is preliminary data.</text>
</comment>
<dbReference type="Gene3D" id="1.10.150.50">
    <property type="entry name" value="Transcription Factor, Ets-1"/>
    <property type="match status" value="1"/>
</dbReference>
<dbReference type="GO" id="GO:0003677">
    <property type="term" value="F:DNA binding"/>
    <property type="evidence" value="ECO:0007669"/>
    <property type="project" value="UniProtKB-UniRule"/>
</dbReference>
<feature type="compositionally biased region" description="Polar residues" evidence="4">
    <location>
        <begin position="72"/>
        <end position="93"/>
    </location>
</feature>
<feature type="domain" description="HMG box" evidence="5">
    <location>
        <begin position="114"/>
        <end position="180"/>
    </location>
</feature>
<keyword evidence="7" id="KW-1185">Reference proteome</keyword>
<sequence>MESLKMNLKQLGLAQYAEALVENGFEDWATVLDITEDDLDELGFKLGHRRILQREIALQQERPTLPGDRRTPSTTPTENEAISPTTAAENLSNAPEKRTKRRYRWHPRADPNAPKRPKTAYVNFADHLRTDSQVAGMTFVDIAREVGRQWQVMHAAVKQEWENQAAAAMQSYEDQMDSYRKTKSHQDYQDYLQSFKKAPGKSARQKPKSDSPRRTCSQTDGMHPLSSPSLSTDYVLQIECRKAFENAMFELRRLKMEYNDMQPYSPHDLPPEEMCKHAIDSLVEGAGPLMHFFSLPAATRVISRAYHSRIPPNNLTVSELCVAAAAGAQLDTGRLPQQVVRKLLASTFMLLDTVDIDERSYLRVMRILLCLSTHSVLRKHLSARTFITAGLSIAEWQYPKLLQRQEPKELREDWRKVYRSLIFMECWLSSTLGYPPHDISVHIKNAVECSLFESTIDNAIQWQAVQVSIIGSDISTGISQPQELAAEHFRYFADQLDLWQVKLPPALQLSNLLSSPGSSNLGSAQERSMLLAHLLHLGAITMLYRQFLISAEGTLYASQSLTNFTTAEIYQYRQDAQFAAIQVARILEMLKSHETLTPRCWSTIYGAFTATNVLLFGAARSLRDHVVGDVDDQLSQANTCLASLHYYALSDPVSARFHSMMKPTYDALRKLQHRAYEGSRRGISLSLSLRSSIFREDGNHPTPDNNRIRINDLLESPASASPTSSNSYGDNTETRRAISEEAGGVVIHTAMLLRDPFGKMQSGQIRGFGVGDYATPPPTEMTGFWLR</sequence>
<evidence type="ECO:0000259" key="5">
    <source>
        <dbReference type="PROSITE" id="PS50118"/>
    </source>
</evidence>
<evidence type="ECO:0000256" key="4">
    <source>
        <dbReference type="SAM" id="MobiDB-lite"/>
    </source>
</evidence>
<dbReference type="Gene3D" id="1.10.30.10">
    <property type="entry name" value="High mobility group box domain"/>
    <property type="match status" value="1"/>
</dbReference>
<dbReference type="InterPro" id="IPR036910">
    <property type="entry name" value="HMG_box_dom_sf"/>
</dbReference>
<dbReference type="SMART" id="SM00398">
    <property type="entry name" value="HMG"/>
    <property type="match status" value="1"/>
</dbReference>
<dbReference type="GO" id="GO:0005634">
    <property type="term" value="C:nucleus"/>
    <property type="evidence" value="ECO:0007669"/>
    <property type="project" value="UniProtKB-UniRule"/>
</dbReference>
<dbReference type="SUPFAM" id="SSF47095">
    <property type="entry name" value="HMG-box"/>
    <property type="match status" value="1"/>
</dbReference>
<feature type="region of interest" description="Disordered" evidence="4">
    <location>
        <begin position="57"/>
        <end position="118"/>
    </location>
</feature>
<dbReference type="PANTHER" id="PTHR46040:SF3">
    <property type="entry name" value="HIGH MOBILITY GROUP PROTEIN 2"/>
    <property type="match status" value="1"/>
</dbReference>
<dbReference type="Pfam" id="PF00536">
    <property type="entry name" value="SAM_1"/>
    <property type="match status" value="1"/>
</dbReference>
<dbReference type="InterPro" id="IPR001660">
    <property type="entry name" value="SAM"/>
</dbReference>
<dbReference type="SUPFAM" id="SSF47769">
    <property type="entry name" value="SAM/Pointed domain"/>
    <property type="match status" value="1"/>
</dbReference>
<dbReference type="InterPro" id="IPR013761">
    <property type="entry name" value="SAM/pointed_sf"/>
</dbReference>
<dbReference type="PANTHER" id="PTHR46040">
    <property type="entry name" value="HIGH MOBILITY GROUP PROTEIN 2"/>
    <property type="match status" value="1"/>
</dbReference>
<feature type="compositionally biased region" description="Polar residues" evidence="4">
    <location>
        <begin position="214"/>
        <end position="228"/>
    </location>
</feature>
<evidence type="ECO:0000256" key="1">
    <source>
        <dbReference type="ARBA" id="ARBA00023125"/>
    </source>
</evidence>
<dbReference type="Proteomes" id="UP000298493">
    <property type="component" value="Unassembled WGS sequence"/>
</dbReference>
<evidence type="ECO:0000313" key="7">
    <source>
        <dbReference type="Proteomes" id="UP000298493"/>
    </source>
</evidence>
<dbReference type="GO" id="GO:0010468">
    <property type="term" value="P:regulation of gene expression"/>
    <property type="evidence" value="ECO:0007669"/>
    <property type="project" value="TreeGrafter"/>
</dbReference>
<gene>
    <name evidence="6" type="ORF">E6O75_ATG05591</name>
</gene>
<dbReference type="InterPro" id="IPR009071">
    <property type="entry name" value="HMG_box_dom"/>
</dbReference>
<dbReference type="CDD" id="cd12148">
    <property type="entry name" value="fungal_TF_MHR"/>
    <property type="match status" value="1"/>
</dbReference>
<keyword evidence="1 3" id="KW-0238">DNA-binding</keyword>
<dbReference type="InterPro" id="IPR051965">
    <property type="entry name" value="ChromReg_NeuronalGeneExpr"/>
</dbReference>
<accession>A0A4Z1P7Z9</accession>
<organism evidence="6 7">
    <name type="scientific">Venturia nashicola</name>
    <dbReference type="NCBI Taxonomy" id="86259"/>
    <lineage>
        <taxon>Eukaryota</taxon>
        <taxon>Fungi</taxon>
        <taxon>Dikarya</taxon>
        <taxon>Ascomycota</taxon>
        <taxon>Pezizomycotina</taxon>
        <taxon>Dothideomycetes</taxon>
        <taxon>Pleosporomycetidae</taxon>
        <taxon>Venturiales</taxon>
        <taxon>Venturiaceae</taxon>
        <taxon>Venturia</taxon>
    </lineage>
</organism>
<keyword evidence="2 3" id="KW-0539">Nucleus</keyword>
<dbReference type="PROSITE" id="PS50118">
    <property type="entry name" value="HMG_BOX_2"/>
    <property type="match status" value="1"/>
</dbReference>
<name>A0A4Z1P7Z9_9PEZI</name>
<dbReference type="CDD" id="cd09487">
    <property type="entry name" value="SAM_superfamily"/>
    <property type="match status" value="1"/>
</dbReference>
<feature type="DNA-binding region" description="HMG box" evidence="3">
    <location>
        <begin position="114"/>
        <end position="180"/>
    </location>
</feature>
<dbReference type="EMBL" id="SNSC02000010">
    <property type="protein sequence ID" value="TID20826.1"/>
    <property type="molecule type" value="Genomic_DNA"/>
</dbReference>